<evidence type="ECO:0000313" key="1">
    <source>
        <dbReference type="EMBL" id="KZV14239.1"/>
    </source>
</evidence>
<dbReference type="EMBL" id="KV021242">
    <property type="protein sequence ID" value="KZV14239.1"/>
    <property type="molecule type" value="Genomic_DNA"/>
</dbReference>
<organism evidence="1 2">
    <name type="scientific">Dorcoceras hygrometricum</name>
    <dbReference type="NCBI Taxonomy" id="472368"/>
    <lineage>
        <taxon>Eukaryota</taxon>
        <taxon>Viridiplantae</taxon>
        <taxon>Streptophyta</taxon>
        <taxon>Embryophyta</taxon>
        <taxon>Tracheophyta</taxon>
        <taxon>Spermatophyta</taxon>
        <taxon>Magnoliopsida</taxon>
        <taxon>eudicotyledons</taxon>
        <taxon>Gunneridae</taxon>
        <taxon>Pentapetalae</taxon>
        <taxon>asterids</taxon>
        <taxon>lamiids</taxon>
        <taxon>Lamiales</taxon>
        <taxon>Gesneriaceae</taxon>
        <taxon>Didymocarpoideae</taxon>
        <taxon>Trichosporeae</taxon>
        <taxon>Loxocarpinae</taxon>
        <taxon>Dorcoceras</taxon>
    </lineage>
</organism>
<evidence type="ECO:0000313" key="2">
    <source>
        <dbReference type="Proteomes" id="UP000250235"/>
    </source>
</evidence>
<dbReference type="Proteomes" id="UP000250235">
    <property type="component" value="Unassembled WGS sequence"/>
</dbReference>
<protein>
    <submittedName>
        <fullName evidence="1">Retinol dehydrogenase 12-like</fullName>
    </submittedName>
</protein>
<dbReference type="AlphaFoldDB" id="A0A2Z6ZYH6"/>
<dbReference type="OrthoDB" id="191139at2759"/>
<accession>A0A2Z6ZYH6</accession>
<name>A0A2Z6ZYH6_9LAMI</name>
<gene>
    <name evidence="1" type="ORF">F511_44024</name>
</gene>
<keyword evidence="2" id="KW-1185">Reference proteome</keyword>
<reference evidence="1 2" key="1">
    <citation type="journal article" date="2015" name="Proc. Natl. Acad. Sci. U.S.A.">
        <title>The resurrection genome of Boea hygrometrica: A blueprint for survival of dehydration.</title>
        <authorList>
            <person name="Xiao L."/>
            <person name="Yang G."/>
            <person name="Zhang L."/>
            <person name="Yang X."/>
            <person name="Zhao S."/>
            <person name="Ji Z."/>
            <person name="Zhou Q."/>
            <person name="Hu M."/>
            <person name="Wang Y."/>
            <person name="Chen M."/>
            <person name="Xu Y."/>
            <person name="Jin H."/>
            <person name="Xiao X."/>
            <person name="Hu G."/>
            <person name="Bao F."/>
            <person name="Hu Y."/>
            <person name="Wan P."/>
            <person name="Li L."/>
            <person name="Deng X."/>
            <person name="Kuang T."/>
            <person name="Xiang C."/>
            <person name="Zhu J.K."/>
            <person name="Oliver M.J."/>
            <person name="He Y."/>
        </authorList>
    </citation>
    <scope>NUCLEOTIDE SEQUENCE [LARGE SCALE GENOMIC DNA]</scope>
    <source>
        <strain evidence="2">cv. XS01</strain>
    </source>
</reference>
<sequence length="62" mass="7191">MRIRPPELETSICDAKYHVSLRMKQTAKTNGEGRIINLSSVAHVLYSYKKGIRFDKINDIKR</sequence>
<proteinExistence type="predicted"/>